<dbReference type="Pfam" id="PF02390">
    <property type="entry name" value="Methyltransf_4"/>
    <property type="match status" value="1"/>
</dbReference>
<name>A0A6G7KB77_9LACT</name>
<keyword evidence="6 9" id="KW-0819">tRNA processing</keyword>
<organism evidence="10 11">
    <name type="scientific">Jeotgalibaca arthritidis</name>
    <dbReference type="NCBI Taxonomy" id="1868794"/>
    <lineage>
        <taxon>Bacteria</taxon>
        <taxon>Bacillati</taxon>
        <taxon>Bacillota</taxon>
        <taxon>Bacilli</taxon>
        <taxon>Lactobacillales</taxon>
        <taxon>Carnobacteriaceae</taxon>
        <taxon>Jeotgalibaca</taxon>
    </lineage>
</organism>
<dbReference type="NCBIfam" id="TIGR00091">
    <property type="entry name" value="tRNA (guanosine(46)-N7)-methyltransferase TrmB"/>
    <property type="match status" value="1"/>
</dbReference>
<dbReference type="CDD" id="cd02440">
    <property type="entry name" value="AdoMet_MTases"/>
    <property type="match status" value="1"/>
</dbReference>
<protein>
    <recommendedName>
        <fullName evidence="9">tRNA (guanine-N(7)-)-methyltransferase</fullName>
        <ecNumber evidence="9">2.1.1.33</ecNumber>
    </recommendedName>
    <alternativeName>
        <fullName evidence="9">tRNA (guanine(46)-N(7))-methyltransferase</fullName>
    </alternativeName>
    <alternativeName>
        <fullName evidence="9">tRNA(m7G46)-methyltransferase</fullName>
    </alternativeName>
</protein>
<keyword evidence="3 9" id="KW-0489">Methyltransferase</keyword>
<dbReference type="AlphaFoldDB" id="A0A6G7KB77"/>
<keyword evidence="11" id="KW-1185">Reference proteome</keyword>
<reference evidence="10 11" key="1">
    <citation type="journal article" date="2017" name="Int. J. Syst. Evol. Microbiol.">
        <title>Jeotgalibaca porci sp. nov. and Jeotgalibaca arthritidis sp. nov., isolated from pigs, and emended description of the genus Jeotgalibaca.</title>
        <authorList>
            <person name="Zamora L."/>
            <person name="Perez-Sancho M."/>
            <person name="Dominguez L."/>
            <person name="Fernandez-Garayzabal J.F."/>
            <person name="Vela A.I."/>
        </authorList>
    </citation>
    <scope>NUCLEOTIDE SEQUENCE [LARGE SCALE GENOMIC DNA]</scope>
    <source>
        <strain evidence="10 11">CECT 9157</strain>
    </source>
</reference>
<dbReference type="Proteomes" id="UP000501451">
    <property type="component" value="Chromosome"/>
</dbReference>
<evidence type="ECO:0000256" key="1">
    <source>
        <dbReference type="ARBA" id="ARBA00000142"/>
    </source>
</evidence>
<evidence type="ECO:0000313" key="11">
    <source>
        <dbReference type="Proteomes" id="UP000501451"/>
    </source>
</evidence>
<dbReference type="InterPro" id="IPR003358">
    <property type="entry name" value="tRNA_(Gua-N-7)_MeTrfase_Trmb"/>
</dbReference>
<feature type="binding site" evidence="9">
    <location>
        <position position="69"/>
    </location>
    <ligand>
        <name>S-adenosyl-L-methionine</name>
        <dbReference type="ChEBI" id="CHEBI:59789"/>
    </ligand>
</feature>
<feature type="binding site" evidence="9">
    <location>
        <position position="96"/>
    </location>
    <ligand>
        <name>S-adenosyl-L-methionine</name>
        <dbReference type="ChEBI" id="CHEBI:59789"/>
    </ligand>
</feature>
<dbReference type="FunFam" id="3.40.50.150:FF:000035">
    <property type="entry name" value="tRNA (guanine-N(7)-)-methyltransferase"/>
    <property type="match status" value="1"/>
</dbReference>
<dbReference type="RefSeq" id="WP_166162877.1">
    <property type="nucleotide sequence ID" value="NZ_CP049740.1"/>
</dbReference>
<dbReference type="GO" id="GO:0008176">
    <property type="term" value="F:tRNA (guanine(46)-N7)-methyltransferase activity"/>
    <property type="evidence" value="ECO:0007669"/>
    <property type="project" value="UniProtKB-UniRule"/>
</dbReference>
<dbReference type="NCBIfam" id="NF001080">
    <property type="entry name" value="PRK00121.2-2"/>
    <property type="match status" value="1"/>
</dbReference>
<evidence type="ECO:0000256" key="8">
    <source>
        <dbReference type="ARBA" id="ARBA00060767"/>
    </source>
</evidence>
<evidence type="ECO:0000256" key="4">
    <source>
        <dbReference type="ARBA" id="ARBA00022679"/>
    </source>
</evidence>
<evidence type="ECO:0000256" key="5">
    <source>
        <dbReference type="ARBA" id="ARBA00022691"/>
    </source>
</evidence>
<dbReference type="SUPFAM" id="SSF53335">
    <property type="entry name" value="S-adenosyl-L-methionine-dependent methyltransferases"/>
    <property type="match status" value="1"/>
</dbReference>
<keyword evidence="4 9" id="KW-0808">Transferase</keyword>
<dbReference type="PANTHER" id="PTHR23417:SF14">
    <property type="entry name" value="PENTACOTRIPEPTIDE-REPEAT REGION OF PRORP DOMAIN-CONTAINING PROTEIN"/>
    <property type="match status" value="1"/>
</dbReference>
<comment type="similarity">
    <text evidence="8 9">Belongs to the class I-like SAM-binding methyltransferase superfamily. TrmB family.</text>
</comment>
<comment type="function">
    <text evidence="2 9">Catalyzes the formation of N(7)-methylguanine at position 46 (m7G46) in tRNA.</text>
</comment>
<keyword evidence="5 9" id="KW-0949">S-adenosyl-L-methionine</keyword>
<evidence type="ECO:0000256" key="6">
    <source>
        <dbReference type="ARBA" id="ARBA00022694"/>
    </source>
</evidence>
<gene>
    <name evidence="9 10" type="primary">trmB</name>
    <name evidence="10" type="ORF">G7057_08760</name>
</gene>
<evidence type="ECO:0000256" key="2">
    <source>
        <dbReference type="ARBA" id="ARBA00003015"/>
    </source>
</evidence>
<proteinExistence type="inferred from homology"/>
<dbReference type="EC" id="2.1.1.33" evidence="9"/>
<sequence length="213" mass="24602">MRVRNKPWAADKLAEHTNYVVTNPEALKGKWNDHFEKNQPIHIEVGSGKGQFIVGMAKQNPDINYIGIERQTSVAVMALDKILESELPNVKLLNTDGGLISDYFEAGEVDRVYLNFSDPWPKYKHEKRRLTYRSFLENYQTILKANGEVHFKTDNQGLFEYSLGSFSQYGMVLNQVWLDLHASDYEGNVRTEYEEKFAAKGQPIYRVEAQFKD</sequence>
<feature type="binding site" evidence="9">
    <location>
        <begin position="191"/>
        <end position="194"/>
    </location>
    <ligand>
        <name>substrate</name>
    </ligand>
</feature>
<evidence type="ECO:0000313" key="10">
    <source>
        <dbReference type="EMBL" id="QII82505.1"/>
    </source>
</evidence>
<comment type="catalytic activity">
    <reaction evidence="1 9">
        <text>guanosine(46) in tRNA + S-adenosyl-L-methionine = N(7)-methylguanosine(46) in tRNA + S-adenosyl-L-homocysteine</text>
        <dbReference type="Rhea" id="RHEA:42708"/>
        <dbReference type="Rhea" id="RHEA-COMP:10188"/>
        <dbReference type="Rhea" id="RHEA-COMP:10189"/>
        <dbReference type="ChEBI" id="CHEBI:57856"/>
        <dbReference type="ChEBI" id="CHEBI:59789"/>
        <dbReference type="ChEBI" id="CHEBI:74269"/>
        <dbReference type="ChEBI" id="CHEBI:74480"/>
        <dbReference type="EC" id="2.1.1.33"/>
    </reaction>
</comment>
<feature type="region of interest" description="Interaction with RNA" evidence="9">
    <location>
        <begin position="124"/>
        <end position="129"/>
    </location>
</feature>
<feature type="binding site" evidence="9">
    <location>
        <position position="118"/>
    </location>
    <ligand>
        <name>S-adenosyl-L-methionine</name>
        <dbReference type="ChEBI" id="CHEBI:59789"/>
    </ligand>
</feature>
<feature type="binding site" evidence="9">
    <location>
        <position position="154"/>
    </location>
    <ligand>
        <name>substrate</name>
    </ligand>
</feature>
<dbReference type="InterPro" id="IPR055361">
    <property type="entry name" value="tRNA_methyltr_TrmB_bact"/>
</dbReference>
<dbReference type="Gene3D" id="3.40.50.150">
    <property type="entry name" value="Vaccinia Virus protein VP39"/>
    <property type="match status" value="1"/>
</dbReference>
<evidence type="ECO:0000256" key="3">
    <source>
        <dbReference type="ARBA" id="ARBA00022603"/>
    </source>
</evidence>
<evidence type="ECO:0000256" key="9">
    <source>
        <dbReference type="HAMAP-Rule" id="MF_01057"/>
    </source>
</evidence>
<feature type="binding site" evidence="9">
    <location>
        <position position="122"/>
    </location>
    <ligand>
        <name>substrate</name>
    </ligand>
</feature>
<comment type="pathway">
    <text evidence="7 9">tRNA modification; N(7)-methylguanine-tRNA biosynthesis.</text>
</comment>
<accession>A0A6G7KB77</accession>
<dbReference type="InterPro" id="IPR029063">
    <property type="entry name" value="SAM-dependent_MTases_sf"/>
</dbReference>
<dbReference type="KEGG" id="jar:G7057_08760"/>
<dbReference type="UniPathway" id="UPA00989"/>
<feature type="binding site" evidence="9">
    <location>
        <position position="44"/>
    </location>
    <ligand>
        <name>S-adenosyl-L-methionine</name>
        <dbReference type="ChEBI" id="CHEBI:59789"/>
    </ligand>
</feature>
<dbReference type="GO" id="GO:0043527">
    <property type="term" value="C:tRNA methyltransferase complex"/>
    <property type="evidence" value="ECO:0007669"/>
    <property type="project" value="TreeGrafter"/>
</dbReference>
<dbReference type="EMBL" id="CP049740">
    <property type="protein sequence ID" value="QII82505.1"/>
    <property type="molecule type" value="Genomic_DNA"/>
</dbReference>
<dbReference type="PROSITE" id="PS51625">
    <property type="entry name" value="SAM_MT_TRMB"/>
    <property type="match status" value="1"/>
</dbReference>
<dbReference type="HAMAP" id="MF_01057">
    <property type="entry name" value="tRNA_methyltr_TrmB"/>
    <property type="match status" value="1"/>
</dbReference>
<evidence type="ECO:0000256" key="7">
    <source>
        <dbReference type="ARBA" id="ARBA00060552"/>
    </source>
</evidence>
<dbReference type="PANTHER" id="PTHR23417">
    <property type="entry name" value="3-DEOXY-D-MANNO-OCTULOSONIC-ACID TRANSFERASE/TRNA GUANINE-N 7 - -METHYLTRANSFERASE"/>
    <property type="match status" value="1"/>
</dbReference>